<dbReference type="EC" id="3.2.1.28" evidence="4"/>
<dbReference type="Proteomes" id="UP000027586">
    <property type="component" value="Unassembled WGS sequence"/>
</dbReference>
<gene>
    <name evidence="6" type="ORF">LCOR_00636.1</name>
</gene>
<feature type="signal peptide" evidence="5">
    <location>
        <begin position="1"/>
        <end position="19"/>
    </location>
</feature>
<dbReference type="Gene3D" id="1.50.10.10">
    <property type="match status" value="1"/>
</dbReference>
<dbReference type="PRINTS" id="PR00744">
    <property type="entry name" value="GLHYDRLASE37"/>
</dbReference>
<evidence type="ECO:0000256" key="2">
    <source>
        <dbReference type="ARBA" id="ARBA00022801"/>
    </source>
</evidence>
<dbReference type="GO" id="GO:0004555">
    <property type="term" value="F:alpha,alpha-trehalase activity"/>
    <property type="evidence" value="ECO:0007669"/>
    <property type="project" value="UniProtKB-EC"/>
</dbReference>
<dbReference type="InterPro" id="IPR012341">
    <property type="entry name" value="6hp_glycosidase-like_sf"/>
</dbReference>
<comment type="catalytic activity">
    <reaction evidence="4">
        <text>alpha,alpha-trehalose + H2O = alpha-D-glucose + beta-D-glucose</text>
        <dbReference type="Rhea" id="RHEA:32675"/>
        <dbReference type="ChEBI" id="CHEBI:15377"/>
        <dbReference type="ChEBI" id="CHEBI:15903"/>
        <dbReference type="ChEBI" id="CHEBI:16551"/>
        <dbReference type="ChEBI" id="CHEBI:17925"/>
        <dbReference type="EC" id="3.2.1.28"/>
    </reaction>
</comment>
<name>A0A068RGU3_9FUNG</name>
<dbReference type="PANTHER" id="PTHR23403">
    <property type="entry name" value="TREHALASE"/>
    <property type="match status" value="1"/>
</dbReference>
<organism evidence="6 7">
    <name type="scientific">Lichtheimia corymbifera JMRC:FSU:9682</name>
    <dbReference type="NCBI Taxonomy" id="1263082"/>
    <lineage>
        <taxon>Eukaryota</taxon>
        <taxon>Fungi</taxon>
        <taxon>Fungi incertae sedis</taxon>
        <taxon>Mucoromycota</taxon>
        <taxon>Mucoromycotina</taxon>
        <taxon>Mucoromycetes</taxon>
        <taxon>Mucorales</taxon>
        <taxon>Lichtheimiaceae</taxon>
        <taxon>Lichtheimia</taxon>
    </lineage>
</organism>
<dbReference type="PROSITE" id="PS00928">
    <property type="entry name" value="TREHALASE_2"/>
    <property type="match status" value="1"/>
</dbReference>
<proteinExistence type="inferred from homology"/>
<evidence type="ECO:0000256" key="4">
    <source>
        <dbReference type="RuleBase" id="RU361180"/>
    </source>
</evidence>
<evidence type="ECO:0000256" key="5">
    <source>
        <dbReference type="SAM" id="SignalP"/>
    </source>
</evidence>
<protein>
    <recommendedName>
        <fullName evidence="4">Trehalase</fullName>
        <ecNumber evidence="4">3.2.1.28</ecNumber>
    </recommendedName>
    <alternativeName>
        <fullName evidence="4">Alpha-trehalose glucohydrolase</fullName>
    </alternativeName>
</protein>
<accession>A0A068RGU3</accession>
<dbReference type="PANTHER" id="PTHR23403:SF1">
    <property type="entry name" value="TREHALASE"/>
    <property type="match status" value="1"/>
</dbReference>
<evidence type="ECO:0000313" key="7">
    <source>
        <dbReference type="Proteomes" id="UP000027586"/>
    </source>
</evidence>
<dbReference type="PROSITE" id="PS00927">
    <property type="entry name" value="TREHALASE_1"/>
    <property type="match status" value="1"/>
</dbReference>
<keyword evidence="3 4" id="KW-0326">Glycosidase</keyword>
<sequence length="589" mass="67276">MRLLCRSLLLAAIAVVTTATKQGQHNTNKTFPRCDSPIYCEGPLLKTVQLAKLYPDSKTFVDKPTSKPLNQVIEAFEAMGDNPSADSIRNFVDANFLEEGTELQPVNLSVRADLPLLDKIDDLTYRGWASQIHQYWSNLTFKFDLNQLCDGCVSSILPVKRPFVVPGGRFREFYYWDSYFVIRGLLVSELHNEAKDMLLNFLDFVEEYGFIPNGARIYYLNRSQPPFLVEMIKAYYEATHDDDFIKQALPTLDKEYSFWMANKSIDVNGHTLNQYRVLNSSPRPESYLEDYTTAQNVTDKARLYGNLATGAESGWDYTSRWFRYKDSQDGDYLLQSLNNDNIVPVDLNALMWNMESTLSEWHTSSRKKKYYKRQAAKRIEAMKEVLWDEEDVSFYDYNITSSGLNREFTPATLYPFWLGAHHRLSKEQMGQVLAQTQHWLEAYPGILTTSVYNTSQQWDFPNGWPPLQYIALRAMRNVYDATKDSSIVDMIHALADRYLASAFCSWYETGGFVPGILQQMPNQTDVGHMFEKFEVTVIGDAGGGGEYIVQAGFGWTNGVALWIFDTFSSGFSAPDCSDRADLVFPLSSS</sequence>
<dbReference type="OrthoDB" id="3542292at2759"/>
<dbReference type="Pfam" id="PF01204">
    <property type="entry name" value="Trehalase"/>
    <property type="match status" value="1"/>
</dbReference>
<reference evidence="6" key="1">
    <citation type="submission" date="2013-08" db="EMBL/GenBank/DDBJ databases">
        <title>Gene expansion shapes genome architecture in the human pathogen Lichtheimia corymbifera: an evolutionary genomics analysis in the ancient terrestrial Mucorales (Mucoromycotina).</title>
        <authorList>
            <person name="Schwartze V.U."/>
            <person name="Winter S."/>
            <person name="Shelest E."/>
            <person name="Marcet-Houben M."/>
            <person name="Horn F."/>
            <person name="Wehner S."/>
            <person name="Hoffmann K."/>
            <person name="Riege K."/>
            <person name="Sammeth M."/>
            <person name="Nowrousian M."/>
            <person name="Valiante V."/>
            <person name="Linde J."/>
            <person name="Jacobsen I.D."/>
            <person name="Marz M."/>
            <person name="Brakhage A.A."/>
            <person name="Gabaldon T."/>
            <person name="Bocker S."/>
            <person name="Voigt K."/>
        </authorList>
    </citation>
    <scope>NUCLEOTIDE SEQUENCE [LARGE SCALE GENOMIC DNA]</scope>
    <source>
        <strain evidence="6">FSU 9682</strain>
    </source>
</reference>
<dbReference type="VEuPathDB" id="FungiDB:LCOR_00636.1"/>
<dbReference type="STRING" id="1263082.A0A068RGU3"/>
<dbReference type="AlphaFoldDB" id="A0A068RGU3"/>
<dbReference type="GO" id="GO:0005993">
    <property type="term" value="P:trehalose catabolic process"/>
    <property type="evidence" value="ECO:0007669"/>
    <property type="project" value="TreeGrafter"/>
</dbReference>
<feature type="chain" id="PRO_5001655117" description="Trehalase" evidence="5">
    <location>
        <begin position="20"/>
        <end position="589"/>
    </location>
</feature>
<comment type="caution">
    <text evidence="6">The sequence shown here is derived from an EMBL/GenBank/DDBJ whole genome shotgun (WGS) entry which is preliminary data.</text>
</comment>
<dbReference type="EMBL" id="CBTN010000002">
    <property type="protein sequence ID" value="CDH48867.1"/>
    <property type="molecule type" value="Genomic_DNA"/>
</dbReference>
<dbReference type="SUPFAM" id="SSF48208">
    <property type="entry name" value="Six-hairpin glycosidases"/>
    <property type="match status" value="1"/>
</dbReference>
<evidence type="ECO:0000256" key="1">
    <source>
        <dbReference type="ARBA" id="ARBA00005615"/>
    </source>
</evidence>
<dbReference type="InterPro" id="IPR001661">
    <property type="entry name" value="Glyco_hydro_37"/>
</dbReference>
<keyword evidence="5" id="KW-0732">Signal</keyword>
<dbReference type="InterPro" id="IPR008928">
    <property type="entry name" value="6-hairpin_glycosidase_sf"/>
</dbReference>
<evidence type="ECO:0000313" key="6">
    <source>
        <dbReference type="EMBL" id="CDH48867.1"/>
    </source>
</evidence>
<keyword evidence="2 4" id="KW-0378">Hydrolase</keyword>
<evidence type="ECO:0000256" key="3">
    <source>
        <dbReference type="ARBA" id="ARBA00023295"/>
    </source>
</evidence>
<dbReference type="InterPro" id="IPR018232">
    <property type="entry name" value="Glyco_hydro_37_CS"/>
</dbReference>
<keyword evidence="7" id="KW-1185">Reference proteome</keyword>
<comment type="similarity">
    <text evidence="1 4">Belongs to the glycosyl hydrolase 37 family.</text>
</comment>